<organism evidence="2 3">
    <name type="scientific">Candidatus Enterococcus clewellii</name>
    <dbReference type="NCBI Taxonomy" id="1834193"/>
    <lineage>
        <taxon>Bacteria</taxon>
        <taxon>Bacillati</taxon>
        <taxon>Bacillota</taxon>
        <taxon>Bacilli</taxon>
        <taxon>Lactobacillales</taxon>
        <taxon>Enterococcaceae</taxon>
        <taxon>Enterococcus</taxon>
    </lineage>
</organism>
<reference evidence="2" key="1">
    <citation type="submission" date="2017-05" db="EMBL/GenBank/DDBJ databases">
        <authorList>
            <consortium name="The Broad Institute Genomics Platform"/>
            <consortium name="The Broad Institute Genomic Center for Infectious Diseases"/>
            <person name="Earl A."/>
            <person name="Manson A."/>
            <person name="Schwartman J."/>
            <person name="Gilmore M."/>
            <person name="Abouelleil A."/>
            <person name="Cao P."/>
            <person name="Chapman S."/>
            <person name="Cusick C."/>
            <person name="Shea T."/>
            <person name="Young S."/>
            <person name="Neafsey D."/>
            <person name="Nusbaum C."/>
            <person name="Birren B."/>
        </authorList>
    </citation>
    <scope>NUCLEOTIDE SEQUENCE</scope>
    <source>
        <strain evidence="2">9E7_DIV0242</strain>
    </source>
</reference>
<evidence type="ECO:0000256" key="1">
    <source>
        <dbReference type="SAM" id="Phobius"/>
    </source>
</evidence>
<keyword evidence="3" id="KW-1185">Reference proteome</keyword>
<evidence type="ECO:0000313" key="3">
    <source>
        <dbReference type="Proteomes" id="UP000195141"/>
    </source>
</evidence>
<dbReference type="EMBL" id="CP147247">
    <property type="protein sequence ID" value="WYJ91529.1"/>
    <property type="molecule type" value="Genomic_DNA"/>
</dbReference>
<dbReference type="Proteomes" id="UP000195141">
    <property type="component" value="Chromosome"/>
</dbReference>
<gene>
    <name evidence="2" type="ORF">A5888_003297</name>
</gene>
<dbReference type="AlphaFoldDB" id="A0AAQ3Y0N2"/>
<feature type="transmembrane region" description="Helical" evidence="1">
    <location>
        <begin position="63"/>
        <end position="80"/>
    </location>
</feature>
<keyword evidence="1" id="KW-0812">Transmembrane</keyword>
<keyword evidence="1" id="KW-0472">Membrane</keyword>
<feature type="transmembrane region" description="Helical" evidence="1">
    <location>
        <begin position="35"/>
        <end position="57"/>
    </location>
</feature>
<protein>
    <submittedName>
        <fullName evidence="2">Uncharacterized protein</fullName>
    </submittedName>
</protein>
<evidence type="ECO:0000313" key="2">
    <source>
        <dbReference type="EMBL" id="WYJ91529.1"/>
    </source>
</evidence>
<accession>A0AAQ3Y0N2</accession>
<name>A0AAQ3Y0N2_9ENTE</name>
<keyword evidence="1" id="KW-1133">Transmembrane helix</keyword>
<sequence length="89" mass="10835">MKRNLSKKAVVIRFGILGWLLYTKNEMKFERNPRYIFRLYSLSFLAFFSLIVMLVLLVSVKTWVFLELFLVLLSCFYGFWASKYFMQYF</sequence>
<reference evidence="2" key="2">
    <citation type="submission" date="2024-03" db="EMBL/GenBank/DDBJ databases">
        <title>The Genome Sequence of Enterococcus sp. DIV0242b.</title>
        <authorList>
            <consortium name="The Broad Institute Genomics Platform"/>
            <consortium name="The Broad Institute Microbial Omics Core"/>
            <consortium name="The Broad Institute Genomic Center for Infectious Diseases"/>
            <person name="Earl A."/>
            <person name="Manson A."/>
            <person name="Gilmore M."/>
            <person name="Schwartman J."/>
            <person name="Shea T."/>
            <person name="Abouelleil A."/>
            <person name="Cao P."/>
            <person name="Chapman S."/>
            <person name="Cusick C."/>
            <person name="Young S."/>
            <person name="Neafsey D."/>
            <person name="Nusbaum C."/>
            <person name="Birren B."/>
        </authorList>
    </citation>
    <scope>NUCLEOTIDE SEQUENCE</scope>
    <source>
        <strain evidence="2">9E7_DIV0242</strain>
    </source>
</reference>
<proteinExistence type="predicted"/>